<feature type="region of interest" description="Disordered" evidence="7">
    <location>
        <begin position="962"/>
        <end position="1027"/>
    </location>
</feature>
<comment type="caution">
    <text evidence="9">The sequence shown here is derived from an EMBL/GenBank/DDBJ whole genome shotgun (WGS) entry which is preliminary data.</text>
</comment>
<dbReference type="EMBL" id="CAUYUJ010005302">
    <property type="protein sequence ID" value="CAK0813140.1"/>
    <property type="molecule type" value="Genomic_DNA"/>
</dbReference>
<proteinExistence type="inferred from homology"/>
<reference evidence="9" key="1">
    <citation type="submission" date="2023-10" db="EMBL/GenBank/DDBJ databases">
        <authorList>
            <person name="Chen Y."/>
            <person name="Shah S."/>
            <person name="Dougan E. K."/>
            <person name="Thang M."/>
            <person name="Chan C."/>
        </authorList>
    </citation>
    <scope>NUCLEOTIDE SEQUENCE [LARGE SCALE GENOMIC DNA]</scope>
</reference>
<accession>A0ABN9R327</accession>
<name>A0ABN9R327_9DINO</name>
<keyword evidence="4 6" id="KW-0505">Motor protein</keyword>
<evidence type="ECO:0000259" key="8">
    <source>
        <dbReference type="PROSITE" id="PS51456"/>
    </source>
</evidence>
<feature type="domain" description="Myosin motor" evidence="8">
    <location>
        <begin position="176"/>
        <end position="910"/>
    </location>
</feature>
<evidence type="ECO:0000256" key="2">
    <source>
        <dbReference type="ARBA" id="ARBA00022840"/>
    </source>
</evidence>
<comment type="similarity">
    <text evidence="6">Belongs to the TRAFAC class myosin-kinesin ATPase superfamily. Myosin family.</text>
</comment>
<dbReference type="SUPFAM" id="SSF52540">
    <property type="entry name" value="P-loop containing nucleoside triphosphate hydrolases"/>
    <property type="match status" value="1"/>
</dbReference>
<evidence type="ECO:0000256" key="3">
    <source>
        <dbReference type="ARBA" id="ARBA00023123"/>
    </source>
</evidence>
<dbReference type="InterPro" id="IPR036961">
    <property type="entry name" value="Kinesin_motor_dom_sf"/>
</dbReference>
<evidence type="ECO:0000256" key="5">
    <source>
        <dbReference type="ARBA" id="ARBA00023203"/>
    </source>
</evidence>
<dbReference type="InterPro" id="IPR001609">
    <property type="entry name" value="Myosin_head_motor_dom-like"/>
</dbReference>
<dbReference type="PANTHER" id="PTHR13140:SF706">
    <property type="entry name" value="DILUTE CLASS UNCONVENTIONAL MYOSIN, ISOFORM C"/>
    <property type="match status" value="1"/>
</dbReference>
<dbReference type="Gene3D" id="1.10.10.820">
    <property type="match status" value="1"/>
</dbReference>
<feature type="binding site" evidence="6">
    <location>
        <begin position="270"/>
        <end position="277"/>
    </location>
    <ligand>
        <name>ATP</name>
        <dbReference type="ChEBI" id="CHEBI:30616"/>
    </ligand>
</feature>
<keyword evidence="10" id="KW-1185">Reference proteome</keyword>
<keyword evidence="3 6" id="KW-0518">Myosin</keyword>
<dbReference type="PROSITE" id="PS51456">
    <property type="entry name" value="MYOSIN_MOTOR"/>
    <property type="match status" value="1"/>
</dbReference>
<dbReference type="Gene3D" id="1.20.120.720">
    <property type="entry name" value="Myosin VI head, motor domain, U50 subdomain"/>
    <property type="match status" value="1"/>
</dbReference>
<gene>
    <name evidence="9" type="ORF">PCOR1329_LOCUS17157</name>
</gene>
<feature type="region of interest" description="Disordered" evidence="7">
    <location>
        <begin position="717"/>
        <end position="767"/>
    </location>
</feature>
<dbReference type="PRINTS" id="PR00193">
    <property type="entry name" value="MYOSINHEAVY"/>
</dbReference>
<sequence>MHSHRVESCSNCTVPSPPPCRCNHVPLTWGGIILTTVAPIASQSCSCSLNHVVGEKHIRIHGLAGLAPWPRPTGCGAVFRGCPARSVHPCNRVSAASRPGIQTVRARIRAQLAARPLPSPPSRGSRVWILEHPTEGWLPGRVDSVDGGQLLVVDDEGGQFEIQQDQARPVDEACLQGVPDLLSLGDYNEGALLHNVRVRYLRDEIYTCIGEPILISVNPFKSILGLYSEEQMSHYRKRKGQDSPHLFSVADASFRAMLNDGRSQSIVITGESGAGKTEATKRILAYFANLQQSPSKAGGSLLSMSIEDQVLRSNPILEAFGNAKTVRNDNSSRFGKFISINFDAGGKLQSSRISNYLLEKSRIVTQQPEERGYHAFYQILRGAGGLGLEPPLALGEPGDHAYTSTCTDVPGVNDAADFHEMWECMAGLGFTTEERDSVIHIAAAVLHMGDLEFGELAPQEEGCRVLNLGKVTTICDLLSIEVGAFVKVFQFKTLQDPFTKKVIERPQDPTHASSTRHTMAKVAYSRLFDWLVWRINKSTASKVSTEKMRQISILDIYGFEVFEWNSFEQLCINFANEKLQQHFNSHMFTLEQQLYTEEGISWSHIQWVDNRHIIDALEKKPLGVFCIIDSECLMPNSTDETCLNKVYNSSKNSTIVFKPTRFASSDFAVAHYAGQVIYDIRGFLEKNTDKLHSDVTGILRSSKQALLSTLFTDPLFAPERAPPPAPGAGGRDASPRTPRGTTPTRSLTPTRRASMQRTLTGGDRQKQNVTVSMMFRGQLEQLVDDLNMTNPRYIRCIKPNTNKVELEFDSLDVQRQLRCAGMLESIRIRRAGYSVRRPFKEFFLRFRILCPRINQGREPDWKDLCQKLLVEIEARNEAENWHLEARSWQVGRTRVFMREMMHQLLESEVAKATKVFVVRIQGAWRRHFCLRRYLATLRAGRIVQAALRTLTPVAKLAAARAAMGEKERQEREAALAREREAAEAALAREHREREAARLAAEAERQDSERLQQERQQAAERDSREVPALREENAALRDEVAALRRELENAMEQLEKAKRERSGGQFSNEELFVADNSQLEADTPGLAWLKSQNVADSAIGSQTLLWGSGVAGSVTPDGQFLFSGGLFLPMRVDGVAVLVREEHNKLRLEHEALRARHSSLLRKMQRFSDVIKPEALGSLLRKRPG</sequence>
<dbReference type="PANTHER" id="PTHR13140">
    <property type="entry name" value="MYOSIN"/>
    <property type="match status" value="1"/>
</dbReference>
<dbReference type="Gene3D" id="1.20.58.530">
    <property type="match status" value="1"/>
</dbReference>
<evidence type="ECO:0000256" key="6">
    <source>
        <dbReference type="PROSITE-ProRule" id="PRU00782"/>
    </source>
</evidence>
<dbReference type="InterPro" id="IPR027417">
    <property type="entry name" value="P-loop_NTPase"/>
</dbReference>
<protein>
    <recommendedName>
        <fullName evidence="8">Myosin motor domain-containing protein</fullName>
    </recommendedName>
</protein>
<dbReference type="Gene3D" id="1.20.5.4820">
    <property type="match status" value="1"/>
</dbReference>
<keyword evidence="2 6" id="KW-0067">ATP-binding</keyword>
<evidence type="ECO:0000256" key="4">
    <source>
        <dbReference type="ARBA" id="ARBA00023175"/>
    </source>
</evidence>
<evidence type="ECO:0000256" key="1">
    <source>
        <dbReference type="ARBA" id="ARBA00022741"/>
    </source>
</evidence>
<evidence type="ECO:0000313" key="10">
    <source>
        <dbReference type="Proteomes" id="UP001189429"/>
    </source>
</evidence>
<dbReference type="SMART" id="SM00242">
    <property type="entry name" value="MYSc"/>
    <property type="match status" value="1"/>
</dbReference>
<feature type="compositionally biased region" description="Low complexity" evidence="7">
    <location>
        <begin position="731"/>
        <end position="752"/>
    </location>
</feature>
<feature type="compositionally biased region" description="Basic and acidic residues" evidence="7">
    <location>
        <begin position="963"/>
        <end position="1027"/>
    </location>
</feature>
<feature type="region of interest" description="Actin-binding" evidence="6">
    <location>
        <begin position="779"/>
        <end position="801"/>
    </location>
</feature>
<dbReference type="CDD" id="cd00124">
    <property type="entry name" value="MYSc"/>
    <property type="match status" value="1"/>
</dbReference>
<keyword evidence="5 6" id="KW-0009">Actin-binding</keyword>
<keyword evidence="1 6" id="KW-0547">Nucleotide-binding</keyword>
<organism evidence="9 10">
    <name type="scientific">Prorocentrum cordatum</name>
    <dbReference type="NCBI Taxonomy" id="2364126"/>
    <lineage>
        <taxon>Eukaryota</taxon>
        <taxon>Sar</taxon>
        <taxon>Alveolata</taxon>
        <taxon>Dinophyceae</taxon>
        <taxon>Prorocentrales</taxon>
        <taxon>Prorocentraceae</taxon>
        <taxon>Prorocentrum</taxon>
    </lineage>
</organism>
<evidence type="ECO:0000256" key="7">
    <source>
        <dbReference type="SAM" id="MobiDB-lite"/>
    </source>
</evidence>
<dbReference type="Gene3D" id="3.40.850.10">
    <property type="entry name" value="Kinesin motor domain"/>
    <property type="match status" value="1"/>
</dbReference>
<dbReference type="Pfam" id="PF00063">
    <property type="entry name" value="Myosin_head"/>
    <property type="match status" value="1"/>
</dbReference>
<evidence type="ECO:0000313" key="9">
    <source>
        <dbReference type="EMBL" id="CAK0813140.1"/>
    </source>
</evidence>
<dbReference type="Proteomes" id="UP001189429">
    <property type="component" value="Unassembled WGS sequence"/>
</dbReference>